<dbReference type="EMBL" id="WBMO01000005">
    <property type="protein sequence ID" value="MDV2478183.1"/>
    <property type="molecule type" value="Genomic_DNA"/>
</dbReference>
<dbReference type="Proteomes" id="UP001275440">
    <property type="component" value="Unassembled WGS sequence"/>
</dbReference>
<feature type="compositionally biased region" description="Acidic residues" evidence="1">
    <location>
        <begin position="30"/>
        <end position="40"/>
    </location>
</feature>
<reference evidence="2 3" key="1">
    <citation type="submission" date="2019-10" db="EMBL/GenBank/DDBJ databases">
        <title>Draft Genome Assembly of Rhodococcus zopfii DSM44189.</title>
        <authorList>
            <person name="Sutton J.M."/>
            <person name="Akob D.M."/>
            <person name="Bushman T.J."/>
        </authorList>
    </citation>
    <scope>NUCLEOTIDE SEQUENCE [LARGE SCALE GENOMIC DNA]</scope>
    <source>
        <strain evidence="2 3">DSM 44189</strain>
    </source>
</reference>
<evidence type="ECO:0000313" key="2">
    <source>
        <dbReference type="EMBL" id="MDV2478183.1"/>
    </source>
</evidence>
<dbReference type="SUPFAM" id="SSF140663">
    <property type="entry name" value="TTHA0068-like"/>
    <property type="match status" value="1"/>
</dbReference>
<feature type="compositionally biased region" description="Basic and acidic residues" evidence="1">
    <location>
        <begin position="1"/>
        <end position="21"/>
    </location>
</feature>
<feature type="region of interest" description="Disordered" evidence="1">
    <location>
        <begin position="1"/>
        <end position="40"/>
    </location>
</feature>
<dbReference type="InterPro" id="IPR005500">
    <property type="entry name" value="DUF309"/>
</dbReference>
<comment type="caution">
    <text evidence="2">The sequence shown here is derived from an EMBL/GenBank/DDBJ whole genome shotgun (WGS) entry which is preliminary data.</text>
</comment>
<protein>
    <submittedName>
        <fullName evidence="2">DUF309 domain-containing protein</fullName>
    </submittedName>
</protein>
<dbReference type="Pfam" id="PF03745">
    <property type="entry name" value="DUF309"/>
    <property type="match status" value="1"/>
</dbReference>
<organism evidence="2 3">
    <name type="scientific">Rhodococcus zopfii</name>
    <dbReference type="NCBI Taxonomy" id="43772"/>
    <lineage>
        <taxon>Bacteria</taxon>
        <taxon>Bacillati</taxon>
        <taxon>Actinomycetota</taxon>
        <taxon>Actinomycetes</taxon>
        <taxon>Mycobacteriales</taxon>
        <taxon>Nocardiaceae</taxon>
        <taxon>Rhodococcus</taxon>
    </lineage>
</organism>
<evidence type="ECO:0000313" key="3">
    <source>
        <dbReference type="Proteomes" id="UP001275440"/>
    </source>
</evidence>
<proteinExistence type="predicted"/>
<gene>
    <name evidence="2" type="ORF">F8M49_27305</name>
</gene>
<sequence length="157" mass="17319">MTERDRDPDGKPKNARPRDALGRPLPYGEEGVDPVPEDLDLSPSEAITEAQRLLDHGYPFHAHEVFEGSWKSAPLEERTLWQGLAQLAVGLTHLLRGNPSGAASLLKQGQARVRHYEDAPPHGLDIDGLSAWADHLLAEIDRGDPIPEPPVPRLRMP</sequence>
<keyword evidence="3" id="KW-1185">Reference proteome</keyword>
<name>A0ABU3WW08_9NOCA</name>
<dbReference type="InterPro" id="IPR023203">
    <property type="entry name" value="TTHA0068_sf"/>
</dbReference>
<dbReference type="Gene3D" id="1.10.3450.10">
    <property type="entry name" value="TTHA0068-like"/>
    <property type="match status" value="1"/>
</dbReference>
<dbReference type="PANTHER" id="PTHR34796:SF1">
    <property type="entry name" value="EXPRESSED PROTEIN"/>
    <property type="match status" value="1"/>
</dbReference>
<dbReference type="PANTHER" id="PTHR34796">
    <property type="entry name" value="EXPRESSED PROTEIN"/>
    <property type="match status" value="1"/>
</dbReference>
<evidence type="ECO:0000256" key="1">
    <source>
        <dbReference type="SAM" id="MobiDB-lite"/>
    </source>
</evidence>
<accession>A0ABU3WW08</accession>